<dbReference type="InterPro" id="IPR000943">
    <property type="entry name" value="RNA_pol_sigma70"/>
</dbReference>
<gene>
    <name evidence="6" type="ORF">ACFO3I_02225</name>
</gene>
<dbReference type="EMBL" id="JBHSGB010000002">
    <property type="protein sequence ID" value="MFC4653834.1"/>
    <property type="molecule type" value="Genomic_DNA"/>
</dbReference>
<dbReference type="RefSeq" id="WP_377331403.1">
    <property type="nucleotide sequence ID" value="NZ_JBHSGB010000002.1"/>
</dbReference>
<dbReference type="Proteomes" id="UP001595962">
    <property type="component" value="Unassembled WGS sequence"/>
</dbReference>
<evidence type="ECO:0000256" key="1">
    <source>
        <dbReference type="ARBA" id="ARBA00023015"/>
    </source>
</evidence>
<dbReference type="PROSITE" id="PS00716">
    <property type="entry name" value="SIGMA70_2"/>
    <property type="match status" value="1"/>
</dbReference>
<evidence type="ECO:0000259" key="5">
    <source>
        <dbReference type="PROSITE" id="PS00716"/>
    </source>
</evidence>
<dbReference type="Pfam" id="PF04542">
    <property type="entry name" value="Sigma70_r2"/>
    <property type="match status" value="1"/>
</dbReference>
<feature type="domain" description="RNA polymerase sigma-70" evidence="5">
    <location>
        <begin position="206"/>
        <end position="232"/>
    </location>
</feature>
<name>A0ABV9JGM2_9GAMM</name>
<dbReference type="Gene3D" id="1.20.140.160">
    <property type="match status" value="1"/>
</dbReference>
<dbReference type="Pfam" id="PF04539">
    <property type="entry name" value="Sigma70_r3"/>
    <property type="match status" value="1"/>
</dbReference>
<dbReference type="InterPro" id="IPR007627">
    <property type="entry name" value="RNA_pol_sigma70_r2"/>
</dbReference>
<dbReference type="InterPro" id="IPR007624">
    <property type="entry name" value="RNA_pol_sigma70_r3"/>
</dbReference>
<dbReference type="InterPro" id="IPR013325">
    <property type="entry name" value="RNA_pol_sigma_r2"/>
</dbReference>
<comment type="caution">
    <text evidence="6">The sequence shown here is derived from an EMBL/GenBank/DDBJ whole genome shotgun (WGS) entry which is preliminary data.</text>
</comment>
<reference evidence="7" key="1">
    <citation type="journal article" date="2019" name="Int. J. Syst. Evol. Microbiol.">
        <title>The Global Catalogue of Microorganisms (GCM) 10K type strain sequencing project: providing services to taxonomists for standard genome sequencing and annotation.</title>
        <authorList>
            <consortium name="The Broad Institute Genomics Platform"/>
            <consortium name="The Broad Institute Genome Sequencing Center for Infectious Disease"/>
            <person name="Wu L."/>
            <person name="Ma J."/>
        </authorList>
    </citation>
    <scope>NUCLEOTIDE SEQUENCE [LARGE SCALE GENOMIC DNA]</scope>
    <source>
        <strain evidence="7">DT28</strain>
    </source>
</reference>
<evidence type="ECO:0000313" key="6">
    <source>
        <dbReference type="EMBL" id="MFC4653834.1"/>
    </source>
</evidence>
<dbReference type="InterPro" id="IPR007630">
    <property type="entry name" value="RNA_pol_sigma70_r4"/>
</dbReference>
<proteinExistence type="predicted"/>
<evidence type="ECO:0000256" key="4">
    <source>
        <dbReference type="ARBA" id="ARBA00023163"/>
    </source>
</evidence>
<dbReference type="InterPro" id="IPR014284">
    <property type="entry name" value="RNA_pol_sigma-70_dom"/>
</dbReference>
<dbReference type="Pfam" id="PF04545">
    <property type="entry name" value="Sigma70_r4"/>
    <property type="match status" value="1"/>
</dbReference>
<dbReference type="Gene3D" id="1.10.1740.10">
    <property type="match status" value="1"/>
</dbReference>
<evidence type="ECO:0000256" key="3">
    <source>
        <dbReference type="ARBA" id="ARBA00023125"/>
    </source>
</evidence>
<dbReference type="PRINTS" id="PR00046">
    <property type="entry name" value="SIGMA70FCT"/>
</dbReference>
<evidence type="ECO:0000256" key="2">
    <source>
        <dbReference type="ARBA" id="ARBA00023082"/>
    </source>
</evidence>
<evidence type="ECO:0000313" key="7">
    <source>
        <dbReference type="Proteomes" id="UP001595962"/>
    </source>
</evidence>
<accession>A0ABV9JGM2</accession>
<dbReference type="SUPFAM" id="SSF88659">
    <property type="entry name" value="Sigma3 and sigma4 domains of RNA polymerase sigma factors"/>
    <property type="match status" value="2"/>
</dbReference>
<dbReference type="InterPro" id="IPR013324">
    <property type="entry name" value="RNA_pol_sigma_r3/r4-like"/>
</dbReference>
<keyword evidence="7" id="KW-1185">Reference proteome</keyword>
<dbReference type="SUPFAM" id="SSF88946">
    <property type="entry name" value="Sigma2 domain of RNA polymerase sigma factors"/>
    <property type="match status" value="1"/>
</dbReference>
<keyword evidence="4" id="KW-0804">Transcription</keyword>
<dbReference type="NCBIfam" id="NF005413">
    <property type="entry name" value="PRK06986.1"/>
    <property type="match status" value="1"/>
</dbReference>
<protein>
    <submittedName>
        <fullName evidence="6">FliA/WhiG family RNA polymerase sigma factor</fullName>
    </submittedName>
</protein>
<dbReference type="CDD" id="cd06171">
    <property type="entry name" value="Sigma70_r4"/>
    <property type="match status" value="1"/>
</dbReference>
<dbReference type="NCBIfam" id="TIGR02479">
    <property type="entry name" value="FliA_WhiG"/>
    <property type="match status" value="1"/>
</dbReference>
<keyword evidence="3" id="KW-0238">DNA-binding</keyword>
<keyword evidence="2" id="KW-0731">Sigma factor</keyword>
<sequence length="240" mass="27622">MLAEHFWSEPELLAEPAQAVANEGLWLQKYSYLVRRAAAHLRSLLGAVVDSDDLQQIGLMGLLSALRRYGKAPDAAFESYAFKRVRGSMLDEFRRADWRPRQLRQQAHQFRDASRELTRKLGRLPSHEELALHLQLSPQEVAENLYLNQAESMESLDLLLDQQQHAELGETCLSALEMKLSLQQAMATMPERSRLLLQLYYSHELNMKEIALVLDLTESRVCQLHKQAIDLLTKKLSQWD</sequence>
<dbReference type="NCBIfam" id="TIGR02937">
    <property type="entry name" value="sigma70-ECF"/>
    <property type="match status" value="1"/>
</dbReference>
<dbReference type="PANTHER" id="PTHR30385:SF7">
    <property type="entry name" value="RNA POLYMERASE SIGMA FACTOR FLIA"/>
    <property type="match status" value="1"/>
</dbReference>
<organism evidence="6 7">
    <name type="scientific">Rheinheimera marina</name>
    <dbReference type="NCBI Taxonomy" id="1774958"/>
    <lineage>
        <taxon>Bacteria</taxon>
        <taxon>Pseudomonadati</taxon>
        <taxon>Pseudomonadota</taxon>
        <taxon>Gammaproteobacteria</taxon>
        <taxon>Chromatiales</taxon>
        <taxon>Chromatiaceae</taxon>
        <taxon>Rheinheimera</taxon>
    </lineage>
</organism>
<dbReference type="PANTHER" id="PTHR30385">
    <property type="entry name" value="SIGMA FACTOR F FLAGELLAR"/>
    <property type="match status" value="1"/>
</dbReference>
<keyword evidence="1" id="KW-0805">Transcription regulation</keyword>
<dbReference type="InterPro" id="IPR012845">
    <property type="entry name" value="RNA_pol_sigma_FliA_WhiG"/>
</dbReference>